<gene>
    <name evidence="8" type="ORF">SAMN05660686_03236</name>
</gene>
<comment type="subcellular location">
    <subcellularLocation>
        <location evidence="1">Cell membrane</location>
        <topology evidence="1">Multi-pass membrane protein</topology>
    </subcellularLocation>
</comment>
<evidence type="ECO:0000256" key="1">
    <source>
        <dbReference type="ARBA" id="ARBA00004651"/>
    </source>
</evidence>
<dbReference type="EMBL" id="FNBW01000009">
    <property type="protein sequence ID" value="SDG05499.1"/>
    <property type="molecule type" value="Genomic_DNA"/>
</dbReference>
<evidence type="ECO:0000256" key="5">
    <source>
        <dbReference type="ARBA" id="ARBA00023136"/>
    </source>
</evidence>
<evidence type="ECO:0000256" key="6">
    <source>
        <dbReference type="SAM" id="Phobius"/>
    </source>
</evidence>
<feature type="transmembrane region" description="Helical" evidence="6">
    <location>
        <begin position="12"/>
        <end position="30"/>
    </location>
</feature>
<dbReference type="AlphaFoldDB" id="A0A8G2EX44"/>
<keyword evidence="5 6" id="KW-0472">Membrane</keyword>
<evidence type="ECO:0000259" key="7">
    <source>
        <dbReference type="Pfam" id="PF09335"/>
    </source>
</evidence>
<keyword evidence="4 6" id="KW-1133">Transmembrane helix</keyword>
<keyword evidence="2" id="KW-1003">Cell membrane</keyword>
<keyword evidence="3 6" id="KW-0812">Transmembrane</keyword>
<dbReference type="GO" id="GO:0005886">
    <property type="term" value="C:plasma membrane"/>
    <property type="evidence" value="ECO:0007669"/>
    <property type="project" value="UniProtKB-SubCell"/>
</dbReference>
<dbReference type="RefSeq" id="WP_093151772.1">
    <property type="nucleotide sequence ID" value="NZ_FNBW01000009.1"/>
</dbReference>
<dbReference type="InterPro" id="IPR032816">
    <property type="entry name" value="VTT_dom"/>
</dbReference>
<evidence type="ECO:0000256" key="2">
    <source>
        <dbReference type="ARBA" id="ARBA00022475"/>
    </source>
</evidence>
<sequence>MVELINDWIATWGAPAIGFLMFVENVFPPIPSEVVMPVAGLAAARGELSVVAVIVYGTAGSVAGATLWFAAGLALGADRIRRFCARHGHWLTIKPEDVDSAQAWFRRWGHLAVLFGRMVPGVRTLISVPAGVAGMGWIPFLLYTTIGSLIWVSGLTMAGHWLGERQHLLTDSLSVVGNLVIAALVAWYLWRVFTLRRRRDAGEE</sequence>
<keyword evidence="9" id="KW-1185">Reference proteome</keyword>
<evidence type="ECO:0000313" key="9">
    <source>
        <dbReference type="Proteomes" id="UP000198615"/>
    </source>
</evidence>
<dbReference type="PANTHER" id="PTHR42709">
    <property type="entry name" value="ALKALINE PHOSPHATASE LIKE PROTEIN"/>
    <property type="match status" value="1"/>
</dbReference>
<feature type="domain" description="VTT" evidence="7">
    <location>
        <begin position="30"/>
        <end position="160"/>
    </location>
</feature>
<dbReference type="PANTHER" id="PTHR42709:SF6">
    <property type="entry name" value="UNDECAPRENYL PHOSPHATE TRANSPORTER A"/>
    <property type="match status" value="1"/>
</dbReference>
<evidence type="ECO:0000256" key="3">
    <source>
        <dbReference type="ARBA" id="ARBA00022692"/>
    </source>
</evidence>
<accession>A0A8G2EX44</accession>
<feature type="transmembrane region" description="Helical" evidence="6">
    <location>
        <begin position="172"/>
        <end position="190"/>
    </location>
</feature>
<comment type="caution">
    <text evidence="8">The sequence shown here is derived from an EMBL/GenBank/DDBJ whole genome shotgun (WGS) entry which is preliminary data.</text>
</comment>
<organism evidence="8 9">
    <name type="scientific">Thalassobaculum litoreum DSM 18839</name>
    <dbReference type="NCBI Taxonomy" id="1123362"/>
    <lineage>
        <taxon>Bacteria</taxon>
        <taxon>Pseudomonadati</taxon>
        <taxon>Pseudomonadota</taxon>
        <taxon>Alphaproteobacteria</taxon>
        <taxon>Rhodospirillales</taxon>
        <taxon>Thalassobaculaceae</taxon>
        <taxon>Thalassobaculum</taxon>
    </lineage>
</organism>
<dbReference type="InterPro" id="IPR051311">
    <property type="entry name" value="DedA_domain"/>
</dbReference>
<dbReference type="Proteomes" id="UP000198615">
    <property type="component" value="Unassembled WGS sequence"/>
</dbReference>
<evidence type="ECO:0000256" key="4">
    <source>
        <dbReference type="ARBA" id="ARBA00022989"/>
    </source>
</evidence>
<name>A0A8G2EX44_9PROT</name>
<proteinExistence type="predicted"/>
<feature type="transmembrane region" description="Helical" evidence="6">
    <location>
        <begin position="50"/>
        <end position="77"/>
    </location>
</feature>
<dbReference type="Pfam" id="PF09335">
    <property type="entry name" value="VTT_dom"/>
    <property type="match status" value="1"/>
</dbReference>
<evidence type="ECO:0000313" key="8">
    <source>
        <dbReference type="EMBL" id="SDG05499.1"/>
    </source>
</evidence>
<feature type="transmembrane region" description="Helical" evidence="6">
    <location>
        <begin position="125"/>
        <end position="152"/>
    </location>
</feature>
<dbReference type="OrthoDB" id="9813426at2"/>
<reference evidence="8 9" key="1">
    <citation type="submission" date="2016-10" db="EMBL/GenBank/DDBJ databases">
        <authorList>
            <person name="Varghese N."/>
            <person name="Submissions S."/>
        </authorList>
    </citation>
    <scope>NUCLEOTIDE SEQUENCE [LARGE SCALE GENOMIC DNA]</scope>
    <source>
        <strain evidence="8 9">DSM 18839</strain>
    </source>
</reference>
<protein>
    <submittedName>
        <fullName evidence="8">Membrane protein DedA, SNARE-associated domain</fullName>
    </submittedName>
</protein>